<protein>
    <recommendedName>
        <fullName evidence="4">PaaX-like protein</fullName>
    </recommendedName>
</protein>
<keyword evidence="3" id="KW-1185">Reference proteome</keyword>
<gene>
    <name evidence="2" type="ORF">B0H94_105248</name>
</gene>
<evidence type="ECO:0000313" key="2">
    <source>
        <dbReference type="EMBL" id="PSL47092.1"/>
    </source>
</evidence>
<evidence type="ECO:0000256" key="1">
    <source>
        <dbReference type="ARBA" id="ARBA00023125"/>
    </source>
</evidence>
<name>A0A2P8HLI4_9BACI</name>
<reference evidence="2 3" key="1">
    <citation type="submission" date="2018-03" db="EMBL/GenBank/DDBJ databases">
        <title>Genomic Encyclopedia of Type Strains, Phase III (KMG-III): the genomes of soil and plant-associated and newly described type strains.</title>
        <authorList>
            <person name="Whitman W."/>
        </authorList>
    </citation>
    <scope>NUCLEOTIDE SEQUENCE [LARGE SCALE GENOMIC DNA]</scope>
    <source>
        <strain evidence="2 3">CGMCC 1.07653</strain>
    </source>
</reference>
<sequence>MIKDLITSKIRLKLMYKFFLFPDNAAHLREVANEFGDSVQAVRSELNRLTDAGMLRVRKEKNRLVYEADPAYEYYEDLQYFTRRSLHWGDNDVEKLNRMRSNFHLFMIKKTMGDEIEFVTAPAGNQENDIPAEMAPYFSIVLSEVELKQELDKVAWRVCLNAEAPKPVSNPSDEAFL</sequence>
<dbReference type="AlphaFoldDB" id="A0A2P8HLI4"/>
<dbReference type="CDD" id="cd00090">
    <property type="entry name" value="HTH_ARSR"/>
    <property type="match status" value="1"/>
</dbReference>
<dbReference type="GO" id="GO:0003677">
    <property type="term" value="F:DNA binding"/>
    <property type="evidence" value="ECO:0007669"/>
    <property type="project" value="UniProtKB-KW"/>
</dbReference>
<dbReference type="Proteomes" id="UP000242310">
    <property type="component" value="Unassembled WGS sequence"/>
</dbReference>
<keyword evidence="1" id="KW-0238">DNA-binding</keyword>
<comment type="caution">
    <text evidence="2">The sequence shown here is derived from an EMBL/GenBank/DDBJ whole genome shotgun (WGS) entry which is preliminary data.</text>
</comment>
<dbReference type="SUPFAM" id="SSF46785">
    <property type="entry name" value="Winged helix' DNA-binding domain"/>
    <property type="match status" value="1"/>
</dbReference>
<evidence type="ECO:0008006" key="4">
    <source>
        <dbReference type="Google" id="ProtNLM"/>
    </source>
</evidence>
<evidence type="ECO:0000313" key="3">
    <source>
        <dbReference type="Proteomes" id="UP000242310"/>
    </source>
</evidence>
<dbReference type="InterPro" id="IPR036388">
    <property type="entry name" value="WH-like_DNA-bd_sf"/>
</dbReference>
<dbReference type="RefSeq" id="WP_181315289.1">
    <property type="nucleotide sequence ID" value="NZ_PYAV01000005.1"/>
</dbReference>
<proteinExistence type="predicted"/>
<dbReference type="EMBL" id="PYAV01000005">
    <property type="protein sequence ID" value="PSL47092.1"/>
    <property type="molecule type" value="Genomic_DNA"/>
</dbReference>
<organism evidence="2 3">
    <name type="scientific">Salsuginibacillus halophilus</name>
    <dbReference type="NCBI Taxonomy" id="517424"/>
    <lineage>
        <taxon>Bacteria</taxon>
        <taxon>Bacillati</taxon>
        <taxon>Bacillota</taxon>
        <taxon>Bacilli</taxon>
        <taxon>Bacillales</taxon>
        <taxon>Bacillaceae</taxon>
        <taxon>Salsuginibacillus</taxon>
    </lineage>
</organism>
<dbReference type="InterPro" id="IPR011991">
    <property type="entry name" value="ArsR-like_HTH"/>
</dbReference>
<dbReference type="Gene3D" id="1.10.10.10">
    <property type="entry name" value="Winged helix-like DNA-binding domain superfamily/Winged helix DNA-binding domain"/>
    <property type="match status" value="1"/>
</dbReference>
<dbReference type="InterPro" id="IPR036390">
    <property type="entry name" value="WH_DNA-bd_sf"/>
</dbReference>
<accession>A0A2P8HLI4</accession>